<evidence type="ECO:0000256" key="1">
    <source>
        <dbReference type="ARBA" id="ARBA00004370"/>
    </source>
</evidence>
<dbReference type="InterPro" id="IPR036291">
    <property type="entry name" value="NAD(P)-bd_dom_sf"/>
</dbReference>
<dbReference type="EMBL" id="CP090978">
    <property type="protein sequence ID" value="UJF32574.1"/>
    <property type="molecule type" value="Genomic_DNA"/>
</dbReference>
<evidence type="ECO:0000259" key="3">
    <source>
        <dbReference type="Pfam" id="PF01370"/>
    </source>
</evidence>
<evidence type="ECO:0000313" key="4">
    <source>
        <dbReference type="EMBL" id="UJF32574.1"/>
    </source>
</evidence>
<dbReference type="PANTHER" id="PTHR14097">
    <property type="entry name" value="OXIDOREDUCTASE HTATIP2"/>
    <property type="match status" value="1"/>
</dbReference>
<gene>
    <name evidence="4" type="ORF">L0M14_23455</name>
</gene>
<dbReference type="PANTHER" id="PTHR14097:SF7">
    <property type="entry name" value="OXIDOREDUCTASE HTATIP2"/>
    <property type="match status" value="1"/>
</dbReference>
<name>A0ABY3SH94_9BACL</name>
<keyword evidence="5" id="KW-1185">Reference proteome</keyword>
<proteinExistence type="predicted"/>
<comment type="subcellular location">
    <subcellularLocation>
        <location evidence="1">Membrane</location>
    </subcellularLocation>
</comment>
<dbReference type="SUPFAM" id="SSF51735">
    <property type="entry name" value="NAD(P)-binding Rossmann-fold domains"/>
    <property type="match status" value="1"/>
</dbReference>
<reference evidence="4 5" key="1">
    <citation type="journal article" date="2024" name="Int. J. Syst. Evol. Microbiol.">
        <title>Paenibacillus hexagrammi sp. nov., a novel bacterium isolated from the gut content of Hexagrammos agrammus.</title>
        <authorList>
            <person name="Jung H.K."/>
            <person name="Kim D.G."/>
            <person name="Zin H."/>
            <person name="Park J."/>
            <person name="Jung H."/>
            <person name="Kim Y.O."/>
            <person name="Kong H.J."/>
            <person name="Kim J.W."/>
            <person name="Kim Y.S."/>
        </authorList>
    </citation>
    <scope>NUCLEOTIDE SEQUENCE [LARGE SCALE GENOMIC DNA]</scope>
    <source>
        <strain evidence="4 5">YPD9-1</strain>
    </source>
</reference>
<dbReference type="RefSeq" id="WP_235118922.1">
    <property type="nucleotide sequence ID" value="NZ_CP090978.1"/>
</dbReference>
<dbReference type="Proteomes" id="UP001649230">
    <property type="component" value="Chromosome"/>
</dbReference>
<sequence>MGHTAIIAGASGLVGRELTGLLLSSGNYEKVITLVRTSTGSKNDKLREIIVDYEHLEDCISCENMQGAHVFCALGTTIKKAGSQEQFRKVDHEYPLELGNLAKQYGAAAYAIVSAMGADPKSMFFYSRVKGDVEQGLRQLNLRTLHILRPSLILGQRIENRSGEKLAAAVMRLVEPLMIGGMRQYRAIEAKHIALAMMKAVNSDMTGTHVWTSDLIEELAAKA</sequence>
<protein>
    <submittedName>
        <fullName evidence="4">NAD-dependent epimerase/dehydratase family protein</fullName>
    </submittedName>
</protein>
<dbReference type="Gene3D" id="3.40.50.720">
    <property type="entry name" value="NAD(P)-binding Rossmann-like Domain"/>
    <property type="match status" value="1"/>
</dbReference>
<evidence type="ECO:0000256" key="2">
    <source>
        <dbReference type="ARBA" id="ARBA00023136"/>
    </source>
</evidence>
<accession>A0ABY3SH94</accession>
<organism evidence="4 5">
    <name type="scientific">Paenibacillus hexagrammi</name>
    <dbReference type="NCBI Taxonomy" id="2908839"/>
    <lineage>
        <taxon>Bacteria</taxon>
        <taxon>Bacillati</taxon>
        <taxon>Bacillota</taxon>
        <taxon>Bacilli</taxon>
        <taxon>Bacillales</taxon>
        <taxon>Paenibacillaceae</taxon>
        <taxon>Paenibacillus</taxon>
    </lineage>
</organism>
<feature type="domain" description="NAD-dependent epimerase/dehydratase" evidence="3">
    <location>
        <begin position="6"/>
        <end position="112"/>
    </location>
</feature>
<keyword evidence="2" id="KW-0472">Membrane</keyword>
<dbReference type="Pfam" id="PF01370">
    <property type="entry name" value="Epimerase"/>
    <property type="match status" value="1"/>
</dbReference>
<evidence type="ECO:0000313" key="5">
    <source>
        <dbReference type="Proteomes" id="UP001649230"/>
    </source>
</evidence>
<dbReference type="InterPro" id="IPR001509">
    <property type="entry name" value="Epimerase_deHydtase"/>
</dbReference>